<keyword evidence="1" id="KW-1133">Transmembrane helix</keyword>
<dbReference type="EMBL" id="HBJA01079389">
    <property type="protein sequence ID" value="CAE0816648.1"/>
    <property type="molecule type" value="Transcribed_RNA"/>
</dbReference>
<feature type="transmembrane region" description="Helical" evidence="1">
    <location>
        <begin position="296"/>
        <end position="318"/>
    </location>
</feature>
<keyword evidence="1" id="KW-0472">Membrane</keyword>
<evidence type="ECO:0000256" key="1">
    <source>
        <dbReference type="SAM" id="Phobius"/>
    </source>
</evidence>
<dbReference type="InterPro" id="IPR041113">
    <property type="entry name" value="Heliorhodopsin"/>
</dbReference>
<feature type="transmembrane region" description="Helical" evidence="1">
    <location>
        <begin position="194"/>
        <end position="212"/>
    </location>
</feature>
<dbReference type="AlphaFoldDB" id="A0A7S4FVR1"/>
<gene>
    <name evidence="2" type="ORF">EGYM00163_LOCUS27809</name>
</gene>
<proteinExistence type="predicted"/>
<accession>A0A7S4FVR1</accession>
<feature type="transmembrane region" description="Helical" evidence="1">
    <location>
        <begin position="171"/>
        <end position="188"/>
    </location>
</feature>
<feature type="transmembrane region" description="Helical" evidence="1">
    <location>
        <begin position="233"/>
        <end position="253"/>
    </location>
</feature>
<feature type="transmembrane region" description="Helical" evidence="1">
    <location>
        <begin position="265"/>
        <end position="284"/>
    </location>
</feature>
<organism evidence="2">
    <name type="scientific">Eutreptiella gymnastica</name>
    <dbReference type="NCBI Taxonomy" id="73025"/>
    <lineage>
        <taxon>Eukaryota</taxon>
        <taxon>Discoba</taxon>
        <taxon>Euglenozoa</taxon>
        <taxon>Euglenida</taxon>
        <taxon>Spirocuta</taxon>
        <taxon>Euglenophyceae</taxon>
        <taxon>Eutreptiales</taxon>
        <taxon>Eutreptiaceae</taxon>
        <taxon>Eutreptiella</taxon>
    </lineage>
</organism>
<dbReference type="Pfam" id="PF18761">
    <property type="entry name" value="Heliorhodopsin"/>
    <property type="match status" value="1"/>
</dbReference>
<feature type="transmembrane region" description="Helical" evidence="1">
    <location>
        <begin position="78"/>
        <end position="96"/>
    </location>
</feature>
<feature type="transmembrane region" description="Helical" evidence="1">
    <location>
        <begin position="131"/>
        <end position="150"/>
    </location>
</feature>
<sequence>MIQYQQYPATEVYPTYLYDGTTQLYPTPAYMPTYEMPVAYEVPTVPVEGYAPPVGYGATEYVKEPEITAKQFKTLFRFNLLLGIIHLITGATILAITDSNTYVWQTTQFPNATSYGGSRWLPQVETHYNVAPGYFAGVSLILSATDHLLVALPCRKIYEGGLLNHRNDFRWAEYSLSASFMHICIAMIAGIMDIHMIFMIFGLTFVTMLFGSEMERTNAHLWGMVPAKSFRPFWYGCVPHIFNWAVILCYFFRNVSKGDAPEFVWAIIFVIFILDSTFAINMFLQQREIGKWKVYYFGELIFCVLSLVAKQLLAWLYYGGAAAFDD</sequence>
<dbReference type="NCBIfam" id="NF038020">
    <property type="entry name" value="HeR"/>
    <property type="match status" value="1"/>
</dbReference>
<protein>
    <submittedName>
        <fullName evidence="2">Uncharacterized protein</fullName>
    </submittedName>
</protein>
<keyword evidence="1" id="KW-0812">Transmembrane</keyword>
<name>A0A7S4FVR1_9EUGL</name>
<evidence type="ECO:0000313" key="2">
    <source>
        <dbReference type="EMBL" id="CAE0816648.1"/>
    </source>
</evidence>
<reference evidence="2" key="1">
    <citation type="submission" date="2021-01" db="EMBL/GenBank/DDBJ databases">
        <authorList>
            <person name="Corre E."/>
            <person name="Pelletier E."/>
            <person name="Niang G."/>
            <person name="Scheremetjew M."/>
            <person name="Finn R."/>
            <person name="Kale V."/>
            <person name="Holt S."/>
            <person name="Cochrane G."/>
            <person name="Meng A."/>
            <person name="Brown T."/>
            <person name="Cohen L."/>
        </authorList>
    </citation>
    <scope>NUCLEOTIDE SEQUENCE</scope>
    <source>
        <strain evidence="2">CCMP1594</strain>
    </source>
</reference>